<comment type="caution">
    <text evidence="4">The sequence shown here is derived from an EMBL/GenBank/DDBJ whole genome shotgun (WGS) entry which is preliminary data.</text>
</comment>
<dbReference type="AlphaFoldDB" id="W4N7C7"/>
<dbReference type="SMART" id="SM00850">
    <property type="entry name" value="LytTR"/>
    <property type="match status" value="1"/>
</dbReference>
<proteinExistence type="predicted"/>
<feature type="domain" description="Response regulatory" evidence="2">
    <location>
        <begin position="3"/>
        <end position="120"/>
    </location>
</feature>
<reference evidence="4 5" key="1">
    <citation type="journal article" date="2014" name="Genome Announc.">
        <title>The Genome Sequence of Bifidobacterium moukalabense DSM 27321 Highlights the Close Phylogenetic Relatedness with the Bifidobacterium dentium Taxon.</title>
        <authorList>
            <person name="Lugli G.A."/>
            <person name="Duranti S."/>
            <person name="Milani C."/>
            <person name="Turroni F."/>
            <person name="Viappiani A."/>
            <person name="Mangifesta M."/>
            <person name="van Sinderen D."/>
            <person name="Ventura M."/>
        </authorList>
    </citation>
    <scope>NUCLEOTIDE SEQUENCE [LARGE SCALE GENOMIC DNA]</scope>
    <source>
        <strain evidence="4 5">DSM 27321</strain>
    </source>
</reference>
<dbReference type="PANTHER" id="PTHR37299:SF1">
    <property type="entry name" value="STAGE 0 SPORULATION PROTEIN A HOMOLOG"/>
    <property type="match status" value="1"/>
</dbReference>
<evidence type="ECO:0000259" key="2">
    <source>
        <dbReference type="PROSITE" id="PS50110"/>
    </source>
</evidence>
<dbReference type="Gene3D" id="3.40.50.2300">
    <property type="match status" value="1"/>
</dbReference>
<keyword evidence="1" id="KW-0597">Phosphoprotein</keyword>
<dbReference type="GO" id="GO:0003677">
    <property type="term" value="F:DNA binding"/>
    <property type="evidence" value="ECO:0007669"/>
    <property type="project" value="UniProtKB-KW"/>
</dbReference>
<dbReference type="InterPro" id="IPR046947">
    <property type="entry name" value="LytR-like"/>
</dbReference>
<dbReference type="eggNOG" id="COG3279">
    <property type="taxonomic scope" value="Bacteria"/>
</dbReference>
<dbReference type="GeneID" id="97503252"/>
<dbReference type="GO" id="GO:0000156">
    <property type="term" value="F:phosphorelay response regulator activity"/>
    <property type="evidence" value="ECO:0007669"/>
    <property type="project" value="InterPro"/>
</dbReference>
<feature type="domain" description="HTH LytTR-type" evidence="3">
    <location>
        <begin position="131"/>
        <end position="229"/>
    </location>
</feature>
<name>W4N7C7_9BIFI</name>
<dbReference type="Gene3D" id="2.40.50.1020">
    <property type="entry name" value="LytTr DNA-binding domain"/>
    <property type="match status" value="1"/>
</dbReference>
<dbReference type="OrthoDB" id="236568at2"/>
<dbReference type="Proteomes" id="UP000019155">
    <property type="component" value="Unassembled WGS sequence"/>
</dbReference>
<dbReference type="Pfam" id="PF00072">
    <property type="entry name" value="Response_reg"/>
    <property type="match status" value="1"/>
</dbReference>
<dbReference type="PANTHER" id="PTHR37299">
    <property type="entry name" value="TRANSCRIPTIONAL REGULATOR-RELATED"/>
    <property type="match status" value="1"/>
</dbReference>
<dbReference type="SUPFAM" id="SSF52172">
    <property type="entry name" value="CheY-like"/>
    <property type="match status" value="1"/>
</dbReference>
<keyword evidence="4" id="KW-0238">DNA-binding</keyword>
<protein>
    <submittedName>
        <fullName evidence="4">DNA-binding protein</fullName>
    </submittedName>
</protein>
<accession>W4N7C7</accession>
<dbReference type="InterPro" id="IPR001789">
    <property type="entry name" value="Sig_transdc_resp-reg_receiver"/>
</dbReference>
<feature type="modified residue" description="4-aspartylphosphate" evidence="1">
    <location>
        <position position="57"/>
    </location>
</feature>
<gene>
    <name evidence="4" type="ORF">BMOU_2079</name>
</gene>
<dbReference type="Pfam" id="PF04397">
    <property type="entry name" value="LytTR"/>
    <property type="match status" value="1"/>
</dbReference>
<sequence>MLSIAIIEDTESDYERLRKQIDEFTRSHGTPFRISRFVDAESFLDGYRSDYDLVFMDVELPGLSGMRAAHALRDLDESVTLVFLTRIASLAVNGYEVNALDYMIKPVNEIAFDLKMKRFVKNIESKRSFTVTIPTKHGIARIAASSIHYVEVAGHNLIFHTEQGTFVSRGTMKKLEETLSPHHFLRCNHCYLVNLQAVVCVEDCMVHLVDAELPISRAKRKSFLDGLAAYLSIA</sequence>
<dbReference type="RefSeq" id="WP_034877528.1">
    <property type="nucleotide sequence ID" value="NZ_AZMV01000008.1"/>
</dbReference>
<evidence type="ECO:0000313" key="4">
    <source>
        <dbReference type="EMBL" id="ETY70411.1"/>
    </source>
</evidence>
<evidence type="ECO:0000259" key="3">
    <source>
        <dbReference type="PROSITE" id="PS50930"/>
    </source>
</evidence>
<evidence type="ECO:0000313" key="5">
    <source>
        <dbReference type="Proteomes" id="UP000019155"/>
    </source>
</evidence>
<dbReference type="PROSITE" id="PS50110">
    <property type="entry name" value="RESPONSE_REGULATORY"/>
    <property type="match status" value="1"/>
</dbReference>
<dbReference type="InterPro" id="IPR007492">
    <property type="entry name" value="LytTR_DNA-bd_dom"/>
</dbReference>
<dbReference type="SMART" id="SM00448">
    <property type="entry name" value="REC"/>
    <property type="match status" value="1"/>
</dbReference>
<dbReference type="STRING" id="1435051.BMOU_2079"/>
<dbReference type="EMBL" id="AZMV01000008">
    <property type="protein sequence ID" value="ETY70411.1"/>
    <property type="molecule type" value="Genomic_DNA"/>
</dbReference>
<keyword evidence="5" id="KW-1185">Reference proteome</keyword>
<dbReference type="InterPro" id="IPR011006">
    <property type="entry name" value="CheY-like_superfamily"/>
</dbReference>
<organism evidence="4 5">
    <name type="scientific">Bifidobacterium moukalabense DSM 27321</name>
    <dbReference type="NCBI Taxonomy" id="1435051"/>
    <lineage>
        <taxon>Bacteria</taxon>
        <taxon>Bacillati</taxon>
        <taxon>Actinomycetota</taxon>
        <taxon>Actinomycetes</taxon>
        <taxon>Bifidobacteriales</taxon>
        <taxon>Bifidobacteriaceae</taxon>
        <taxon>Bifidobacterium</taxon>
    </lineage>
</organism>
<evidence type="ECO:0000256" key="1">
    <source>
        <dbReference type="PROSITE-ProRule" id="PRU00169"/>
    </source>
</evidence>
<dbReference type="PROSITE" id="PS50930">
    <property type="entry name" value="HTH_LYTTR"/>
    <property type="match status" value="1"/>
</dbReference>
<dbReference type="PATRIC" id="fig|1435051.3.peg.2065"/>